<comment type="caution">
    <text evidence="4">The sequence shown here is derived from an EMBL/GenBank/DDBJ whole genome shotgun (WGS) entry which is preliminary data.</text>
</comment>
<dbReference type="GO" id="GO:0008843">
    <property type="term" value="F:endochitinase activity"/>
    <property type="evidence" value="ECO:0007669"/>
    <property type="project" value="UniProtKB-EC"/>
</dbReference>
<dbReference type="Gene3D" id="3.10.50.10">
    <property type="match status" value="1"/>
</dbReference>
<dbReference type="InterPro" id="IPR001223">
    <property type="entry name" value="Glyco_hydro18_cat"/>
</dbReference>
<dbReference type="EC" id="3.2.1.14" evidence="2"/>
<feature type="domain" description="GH18" evidence="3">
    <location>
        <begin position="28"/>
        <end position="364"/>
    </location>
</feature>
<keyword evidence="5" id="KW-1185">Reference proteome</keyword>
<proteinExistence type="inferred from homology"/>
<dbReference type="Proteomes" id="UP000076744">
    <property type="component" value="Unassembled WGS sequence"/>
</dbReference>
<dbReference type="PANTHER" id="PTHR11177">
    <property type="entry name" value="CHITINASE"/>
    <property type="match status" value="1"/>
</dbReference>
<dbReference type="SUPFAM" id="SSF51445">
    <property type="entry name" value="(Trans)glycosidases"/>
    <property type="match status" value="1"/>
</dbReference>
<evidence type="ECO:0000313" key="5">
    <source>
        <dbReference type="Proteomes" id="UP000076744"/>
    </source>
</evidence>
<dbReference type="RefSeq" id="XP_018708816.1">
    <property type="nucleotide sequence ID" value="XM_018844366.1"/>
</dbReference>
<sequence length="365" mass="39373">MDTPAAAAAPSTPKQHMFMSTQLSRVMYMNAVYFHSRYIAHDQTPGKLDYGCINLVFYAYASVARDGIVNLGDEWADIRVPVDGCEGGLGSLMKLKQQHKHLKVFLSIGGPTASGVFPSIANTRATRNNFAHTAAGLVQASGLDGVDISWNLPADPVQGRNFLLLAQAVRSKLHNKQHMLTAALPANPAVLQHIDLPAAAKALDFVNLQTYNLHYSQPGRSLCPAQLYSLAKDEPSASTAAGYLVSKFFPAEKVLLGIPTFGTTFPGCDGPAQPYDPVASLTVDYKELPVEGRQEGIDRRRISAYCVGGDEGFIAYDNPETVREKGDFCKKKGFGGLFYTNACSDAKERPRSLITAGFVALHSSG</sequence>
<dbReference type="InterPro" id="IPR050314">
    <property type="entry name" value="Glycosyl_Hydrlase_18"/>
</dbReference>
<dbReference type="Gene3D" id="3.20.20.80">
    <property type="entry name" value="Glycosidases"/>
    <property type="match status" value="1"/>
</dbReference>
<name>A0A168EIR6_CORFA</name>
<reference evidence="4 5" key="1">
    <citation type="journal article" date="2016" name="Genome Biol. Evol.">
        <title>Divergent and convergent evolution of fungal pathogenicity.</title>
        <authorList>
            <person name="Shang Y."/>
            <person name="Xiao G."/>
            <person name="Zheng P."/>
            <person name="Cen K."/>
            <person name="Zhan S."/>
            <person name="Wang C."/>
        </authorList>
    </citation>
    <scope>NUCLEOTIDE SEQUENCE [LARGE SCALE GENOMIC DNA]</scope>
    <source>
        <strain evidence="4 5">ARSEF 2679</strain>
    </source>
</reference>
<comment type="similarity">
    <text evidence="1">Belongs to the glycosyl hydrolase 18 family. Chitinase class V subfamily.</text>
</comment>
<evidence type="ECO:0000259" key="3">
    <source>
        <dbReference type="PROSITE" id="PS51910"/>
    </source>
</evidence>
<dbReference type="PANTHER" id="PTHR11177:SF228">
    <property type="entry name" value="CHITINASE"/>
    <property type="match status" value="1"/>
</dbReference>
<dbReference type="PROSITE" id="PS51910">
    <property type="entry name" value="GH18_2"/>
    <property type="match status" value="1"/>
</dbReference>
<dbReference type="EMBL" id="AZHB01000001">
    <property type="protein sequence ID" value="OAA73858.1"/>
    <property type="molecule type" value="Genomic_DNA"/>
</dbReference>
<dbReference type="Pfam" id="PF00704">
    <property type="entry name" value="Glyco_hydro_18"/>
    <property type="match status" value="1"/>
</dbReference>
<organism evidence="4 5">
    <name type="scientific">Cordyceps fumosorosea (strain ARSEF 2679)</name>
    <name type="common">Isaria fumosorosea</name>
    <dbReference type="NCBI Taxonomy" id="1081104"/>
    <lineage>
        <taxon>Eukaryota</taxon>
        <taxon>Fungi</taxon>
        <taxon>Dikarya</taxon>
        <taxon>Ascomycota</taxon>
        <taxon>Pezizomycotina</taxon>
        <taxon>Sordariomycetes</taxon>
        <taxon>Hypocreomycetidae</taxon>
        <taxon>Hypocreales</taxon>
        <taxon>Cordycipitaceae</taxon>
        <taxon>Cordyceps</taxon>
    </lineage>
</organism>
<dbReference type="STRING" id="1081104.A0A168EIR6"/>
<dbReference type="GO" id="GO:0006032">
    <property type="term" value="P:chitin catabolic process"/>
    <property type="evidence" value="ECO:0007669"/>
    <property type="project" value="TreeGrafter"/>
</dbReference>
<dbReference type="GO" id="GO:0005576">
    <property type="term" value="C:extracellular region"/>
    <property type="evidence" value="ECO:0007669"/>
    <property type="project" value="TreeGrafter"/>
</dbReference>
<protein>
    <recommendedName>
        <fullName evidence="2">chitinase</fullName>
        <ecNumber evidence="2">3.2.1.14</ecNumber>
    </recommendedName>
</protein>
<evidence type="ECO:0000256" key="1">
    <source>
        <dbReference type="ARBA" id="ARBA00008682"/>
    </source>
</evidence>
<dbReference type="GeneID" id="30017051"/>
<accession>A0A168EIR6</accession>
<gene>
    <name evidence="4" type="ORF">ISF_00759</name>
</gene>
<dbReference type="InterPro" id="IPR011583">
    <property type="entry name" value="Chitinase_II/V-like_cat"/>
</dbReference>
<dbReference type="AlphaFoldDB" id="A0A168EIR6"/>
<dbReference type="GO" id="GO:0005975">
    <property type="term" value="P:carbohydrate metabolic process"/>
    <property type="evidence" value="ECO:0007669"/>
    <property type="project" value="InterPro"/>
</dbReference>
<dbReference type="InterPro" id="IPR017853">
    <property type="entry name" value="GH"/>
</dbReference>
<dbReference type="SMART" id="SM00636">
    <property type="entry name" value="Glyco_18"/>
    <property type="match status" value="1"/>
</dbReference>
<evidence type="ECO:0000313" key="4">
    <source>
        <dbReference type="EMBL" id="OAA73858.1"/>
    </source>
</evidence>
<dbReference type="GO" id="GO:0008061">
    <property type="term" value="F:chitin binding"/>
    <property type="evidence" value="ECO:0007669"/>
    <property type="project" value="InterPro"/>
</dbReference>
<dbReference type="OrthoDB" id="76388at2759"/>
<dbReference type="InterPro" id="IPR029070">
    <property type="entry name" value="Chitinase_insertion_sf"/>
</dbReference>
<keyword evidence="4" id="KW-0378">Hydrolase</keyword>
<evidence type="ECO:0000256" key="2">
    <source>
        <dbReference type="ARBA" id="ARBA00012729"/>
    </source>
</evidence>